<name>A0A835UMW8_VANPL</name>
<comment type="caution">
    <text evidence="7">Lacks conserved residue(s) required for the propagation of feature annotation.</text>
</comment>
<dbReference type="CDD" id="cd04852">
    <property type="entry name" value="Peptidases_S8_3"/>
    <property type="match status" value="1"/>
</dbReference>
<dbReference type="InterPro" id="IPR023828">
    <property type="entry name" value="Peptidase_S8_Ser-AS"/>
</dbReference>
<evidence type="ECO:0008006" key="14">
    <source>
        <dbReference type="Google" id="ProtNLM"/>
    </source>
</evidence>
<comment type="caution">
    <text evidence="12">The sequence shown here is derived from an EMBL/GenBank/DDBJ whole genome shotgun (WGS) entry which is preliminary data.</text>
</comment>
<dbReference type="Gene3D" id="3.50.30.30">
    <property type="match status" value="1"/>
</dbReference>
<dbReference type="SUPFAM" id="SSF52025">
    <property type="entry name" value="PA domain"/>
    <property type="match status" value="1"/>
</dbReference>
<dbReference type="InterPro" id="IPR015500">
    <property type="entry name" value="Peptidase_S8_subtilisin-rel"/>
</dbReference>
<feature type="region of interest" description="Disordered" evidence="8">
    <location>
        <begin position="72"/>
        <end position="91"/>
    </location>
</feature>
<feature type="compositionally biased region" description="Pro residues" evidence="8">
    <location>
        <begin position="76"/>
        <end position="85"/>
    </location>
</feature>
<evidence type="ECO:0000256" key="3">
    <source>
        <dbReference type="ARBA" id="ARBA00022729"/>
    </source>
</evidence>
<keyword evidence="5" id="KW-0720">Serine protease</keyword>
<dbReference type="Gene3D" id="3.40.50.200">
    <property type="entry name" value="Peptidase S8/S53 domain"/>
    <property type="match status" value="1"/>
</dbReference>
<evidence type="ECO:0000256" key="6">
    <source>
        <dbReference type="ARBA" id="ARBA00023180"/>
    </source>
</evidence>
<protein>
    <recommendedName>
        <fullName evidence="14">Subtilisin-like protease</fullName>
    </recommendedName>
</protein>
<keyword evidence="3" id="KW-0732">Signal</keyword>
<evidence type="ECO:0000256" key="8">
    <source>
        <dbReference type="SAM" id="MobiDB-lite"/>
    </source>
</evidence>
<dbReference type="FunFam" id="2.60.40.2310:FF:000001">
    <property type="entry name" value="Subtilisin-like protease SBT1.5"/>
    <property type="match status" value="1"/>
</dbReference>
<keyword evidence="4" id="KW-0378">Hydrolase</keyword>
<organism evidence="12 13">
    <name type="scientific">Vanilla planifolia</name>
    <name type="common">Vanilla</name>
    <dbReference type="NCBI Taxonomy" id="51239"/>
    <lineage>
        <taxon>Eukaryota</taxon>
        <taxon>Viridiplantae</taxon>
        <taxon>Streptophyta</taxon>
        <taxon>Embryophyta</taxon>
        <taxon>Tracheophyta</taxon>
        <taxon>Spermatophyta</taxon>
        <taxon>Magnoliopsida</taxon>
        <taxon>Liliopsida</taxon>
        <taxon>Asparagales</taxon>
        <taxon>Orchidaceae</taxon>
        <taxon>Vanilloideae</taxon>
        <taxon>Vanilleae</taxon>
        <taxon>Vanilla</taxon>
    </lineage>
</organism>
<feature type="domain" description="Subtilisin-like protease fibronectin type-III" evidence="11">
    <location>
        <begin position="631"/>
        <end position="736"/>
    </location>
</feature>
<dbReference type="Gene3D" id="2.60.40.2310">
    <property type="match status" value="1"/>
</dbReference>
<dbReference type="GO" id="GO:0004252">
    <property type="term" value="F:serine-type endopeptidase activity"/>
    <property type="evidence" value="ECO:0007669"/>
    <property type="project" value="InterPro"/>
</dbReference>
<dbReference type="InterPro" id="IPR041469">
    <property type="entry name" value="Subtilisin-like_FN3"/>
</dbReference>
<comment type="similarity">
    <text evidence="1 7">Belongs to the peptidase S8 family.</text>
</comment>
<reference evidence="12 13" key="1">
    <citation type="journal article" date="2020" name="Nat. Food">
        <title>A phased Vanilla planifolia genome enables genetic improvement of flavour and production.</title>
        <authorList>
            <person name="Hasing T."/>
            <person name="Tang H."/>
            <person name="Brym M."/>
            <person name="Khazi F."/>
            <person name="Huang T."/>
            <person name="Chambers A.H."/>
        </authorList>
    </citation>
    <scope>NUCLEOTIDE SEQUENCE [LARGE SCALE GENOMIC DNA]</scope>
    <source>
        <tissue evidence="12">Leaf</tissue>
    </source>
</reference>
<dbReference type="PANTHER" id="PTHR10795">
    <property type="entry name" value="PROPROTEIN CONVERTASE SUBTILISIN/KEXIN"/>
    <property type="match status" value="1"/>
</dbReference>
<dbReference type="EMBL" id="JADCNL010000009">
    <property type="protein sequence ID" value="KAG0467542.1"/>
    <property type="molecule type" value="Genomic_DNA"/>
</dbReference>
<dbReference type="SUPFAM" id="SSF52743">
    <property type="entry name" value="Subtilisin-like"/>
    <property type="match status" value="1"/>
</dbReference>
<sequence>MCYHPFVHPHLHRRSTGTHLPCAPSLPIFAYPELKFSTPTTASPMASLPASPILRPPSYAVFLMSYPSSTTGPASCTPPTPPPSSASPHPLASGLSPIMLPPLSLPSWTLASSLTQALFVDHDLPSPPSFYRSSCAFLNVSSDSGPCNNKLVGAKFFYKGYEAALGHPIDETIESKSPLDTEGHGTHTSSTAAGAAVPGASFLGYAPGVARGIATKARIAAYKICWAPGCFDSDILAAMDAAVADGANVISLSVGSSGYSPAYYRDSIAIGAFGAARHGVVVSCSAGNSGPYAYTAVNIAPWIITVGASTIDREFPADVILGDGRVFKGVSLYSGEDNISATELSLVYAGSCGSRLCLVGLLDPAKVAGKIVLCERGANARVEKGSAVKLAGGAGMILANSEEFGDELIADSHLVPATMVGASSGVQIRTYILSSSSPTASIVFRGTVISGETPAPKVAAFSSRGPNYRTPEILKPDVIAPGVNILAAWTDSASPTDLDIDPRRVPFNIISGTSMSCPHVSGIAALLRGAHPDWSPAAIKSAIVTTAYNLDTTGEIIEDLSTGNPSTPFVRGAGHVDPNKALNPGLVYDAGFDDYIAFLCSIGYSNQQIAVFTREPTFVDCSSKGLSNPGELNYPSFAVVFYETRNVVTYKRTVKNVGGFVSGGSSSVKYKVEISSPPGVKVTVRPTELVFDPVNHSLSYEITFASTAGSKAAGTHQFGSISWTDGVHEVRSPVAITWRYSLVSSM</sequence>
<dbReference type="InterPro" id="IPR036852">
    <property type="entry name" value="Peptidase_S8/S53_dom_sf"/>
</dbReference>
<feature type="domain" description="PA" evidence="10">
    <location>
        <begin position="345"/>
        <end position="427"/>
    </location>
</feature>
<dbReference type="FunFam" id="3.50.30.30:FF:000005">
    <property type="entry name" value="subtilisin-like protease SBT1.5"/>
    <property type="match status" value="1"/>
</dbReference>
<dbReference type="Pfam" id="PF02225">
    <property type="entry name" value="PA"/>
    <property type="match status" value="1"/>
</dbReference>
<keyword evidence="13" id="KW-1185">Reference proteome</keyword>
<dbReference type="PROSITE" id="PS00138">
    <property type="entry name" value="SUBTILASE_SER"/>
    <property type="match status" value="1"/>
</dbReference>
<dbReference type="AlphaFoldDB" id="A0A835UMW8"/>
<accession>A0A835UMW8</accession>
<dbReference type="InterPro" id="IPR003137">
    <property type="entry name" value="PA_domain"/>
</dbReference>
<dbReference type="OrthoDB" id="10251508at2759"/>
<feature type="domain" description="Peptidase S8/S53" evidence="9">
    <location>
        <begin position="174"/>
        <end position="552"/>
    </location>
</feature>
<dbReference type="InterPro" id="IPR034197">
    <property type="entry name" value="Peptidases_S8_3"/>
</dbReference>
<dbReference type="InterPro" id="IPR046450">
    <property type="entry name" value="PA_dom_sf"/>
</dbReference>
<evidence type="ECO:0000256" key="2">
    <source>
        <dbReference type="ARBA" id="ARBA00022670"/>
    </source>
</evidence>
<dbReference type="Proteomes" id="UP000636800">
    <property type="component" value="Unassembled WGS sequence"/>
</dbReference>
<evidence type="ECO:0000256" key="4">
    <source>
        <dbReference type="ARBA" id="ARBA00022801"/>
    </source>
</evidence>
<dbReference type="GO" id="GO:0006508">
    <property type="term" value="P:proteolysis"/>
    <property type="evidence" value="ECO:0007669"/>
    <property type="project" value="UniProtKB-KW"/>
</dbReference>
<gene>
    <name evidence="12" type="ORF">HPP92_019122</name>
</gene>
<dbReference type="CDD" id="cd02120">
    <property type="entry name" value="PA_subtilisin_like"/>
    <property type="match status" value="1"/>
</dbReference>
<dbReference type="PRINTS" id="PR00723">
    <property type="entry name" value="SUBTILISIN"/>
</dbReference>
<evidence type="ECO:0000256" key="7">
    <source>
        <dbReference type="PROSITE-ProRule" id="PRU01240"/>
    </source>
</evidence>
<keyword evidence="6" id="KW-0325">Glycoprotein</keyword>
<evidence type="ECO:0000259" key="9">
    <source>
        <dbReference type="Pfam" id="PF00082"/>
    </source>
</evidence>
<dbReference type="Pfam" id="PF17766">
    <property type="entry name" value="fn3_6"/>
    <property type="match status" value="1"/>
</dbReference>
<dbReference type="InterPro" id="IPR045051">
    <property type="entry name" value="SBT"/>
</dbReference>
<evidence type="ECO:0000313" key="13">
    <source>
        <dbReference type="Proteomes" id="UP000636800"/>
    </source>
</evidence>
<keyword evidence="2" id="KW-0645">Protease</keyword>
<evidence type="ECO:0000313" key="12">
    <source>
        <dbReference type="EMBL" id="KAG0467542.1"/>
    </source>
</evidence>
<evidence type="ECO:0000259" key="11">
    <source>
        <dbReference type="Pfam" id="PF17766"/>
    </source>
</evidence>
<evidence type="ECO:0000256" key="5">
    <source>
        <dbReference type="ARBA" id="ARBA00022825"/>
    </source>
</evidence>
<dbReference type="InterPro" id="IPR000209">
    <property type="entry name" value="Peptidase_S8/S53_dom"/>
</dbReference>
<evidence type="ECO:0000259" key="10">
    <source>
        <dbReference type="Pfam" id="PF02225"/>
    </source>
</evidence>
<dbReference type="PROSITE" id="PS51892">
    <property type="entry name" value="SUBTILASE"/>
    <property type="match status" value="1"/>
</dbReference>
<evidence type="ECO:0000256" key="1">
    <source>
        <dbReference type="ARBA" id="ARBA00011073"/>
    </source>
</evidence>
<proteinExistence type="inferred from homology"/>
<dbReference type="Pfam" id="PF00082">
    <property type="entry name" value="Peptidase_S8"/>
    <property type="match status" value="1"/>
</dbReference>